<dbReference type="Proteomes" id="UP000306888">
    <property type="component" value="Unassembled WGS sequence"/>
</dbReference>
<evidence type="ECO:0000313" key="1">
    <source>
        <dbReference type="EMBL" id="TGY44318.1"/>
    </source>
</evidence>
<dbReference type="AlphaFoldDB" id="A0A4S2DPH1"/>
<evidence type="ECO:0000313" key="2">
    <source>
        <dbReference type="Proteomes" id="UP000306888"/>
    </source>
</evidence>
<dbReference type="Pfam" id="PF10957">
    <property type="entry name" value="Spore_Cse60"/>
    <property type="match status" value="1"/>
</dbReference>
<proteinExistence type="predicted"/>
<reference evidence="1 2" key="1">
    <citation type="submission" date="2019-04" db="EMBL/GenBank/DDBJ databases">
        <title>Microbes associate with the intestines of laboratory mice.</title>
        <authorList>
            <person name="Navarre W."/>
            <person name="Wong E."/>
            <person name="Huang K."/>
            <person name="Tropini C."/>
            <person name="Ng K."/>
            <person name="Yu B."/>
        </authorList>
    </citation>
    <scope>NUCLEOTIDE SEQUENCE [LARGE SCALE GENOMIC DNA]</scope>
    <source>
        <strain evidence="1 2">NM50_B9-20</strain>
    </source>
</reference>
<sequence>MIIVKEIRVFSNANEFSLATEVNNFLRSTEHNIVDIQYGVSRGIYSVMIVIEFK</sequence>
<dbReference type="InterPro" id="IPR020296">
    <property type="entry name" value="Spore_Cse60"/>
</dbReference>
<name>A0A4S2DPH1_9CLOT</name>
<accession>A0A4S2DPH1</accession>
<gene>
    <name evidence="1" type="ORF">E5347_05770</name>
</gene>
<organism evidence="1 2">
    <name type="scientific">Clostridium sartagoforme</name>
    <dbReference type="NCBI Taxonomy" id="84031"/>
    <lineage>
        <taxon>Bacteria</taxon>
        <taxon>Bacillati</taxon>
        <taxon>Bacillota</taxon>
        <taxon>Clostridia</taxon>
        <taxon>Eubacteriales</taxon>
        <taxon>Clostridiaceae</taxon>
        <taxon>Clostridium</taxon>
    </lineage>
</organism>
<dbReference type="EMBL" id="SRYR01000001">
    <property type="protein sequence ID" value="TGY44318.1"/>
    <property type="molecule type" value="Genomic_DNA"/>
</dbReference>
<protein>
    <submittedName>
        <fullName evidence="1">Sporulation protein Cse60</fullName>
    </submittedName>
</protein>
<keyword evidence="2" id="KW-1185">Reference proteome</keyword>
<comment type="caution">
    <text evidence="1">The sequence shown here is derived from an EMBL/GenBank/DDBJ whole genome shotgun (WGS) entry which is preliminary data.</text>
</comment>
<dbReference type="OrthoDB" id="9941902at2"/>